<dbReference type="KEGG" id="aacx:DEACI_3230"/>
<sequence>MNEERWLACLWDEVKAELESLGLEYTVQRTGPRGRILPAGAVRVVRVRRKQGLEFVVARTAEDRAEDGAPGFAD</sequence>
<reference evidence="1" key="2">
    <citation type="submission" date="2020-01" db="EMBL/GenBank/DDBJ databases">
        <authorList>
            <person name="Hornung B."/>
        </authorList>
    </citation>
    <scope>NUCLEOTIDE SEQUENCE</scope>
    <source>
        <strain evidence="1">PacBioINE</strain>
    </source>
</reference>
<accession>A0A8S0X0F7</accession>
<dbReference type="EMBL" id="LR746496">
    <property type="protein sequence ID" value="CAA7602551.1"/>
    <property type="molecule type" value="Genomic_DNA"/>
</dbReference>
<evidence type="ECO:0000313" key="2">
    <source>
        <dbReference type="EMBL" id="CEJ07303.1"/>
    </source>
</evidence>
<dbReference type="AlphaFoldDB" id="A0A8S0X0F7"/>
<protein>
    <submittedName>
        <fullName evidence="1">Uncharacterized protein</fullName>
    </submittedName>
</protein>
<dbReference type="EMBL" id="CDGJ01000048">
    <property type="protein sequence ID" value="CEJ07303.1"/>
    <property type="molecule type" value="Genomic_DNA"/>
</dbReference>
<dbReference type="Proteomes" id="UP001071230">
    <property type="component" value="Unassembled WGS sequence"/>
</dbReference>
<proteinExistence type="predicted"/>
<dbReference type="RefSeq" id="WP_240985899.1">
    <property type="nucleotide sequence ID" value="NZ_CDGJ01000048.1"/>
</dbReference>
<organism evidence="1">
    <name type="scientific">Acididesulfobacillus acetoxydans</name>
    <dbReference type="NCBI Taxonomy" id="1561005"/>
    <lineage>
        <taxon>Bacteria</taxon>
        <taxon>Bacillati</taxon>
        <taxon>Bacillota</taxon>
        <taxon>Clostridia</taxon>
        <taxon>Eubacteriales</taxon>
        <taxon>Peptococcaceae</taxon>
        <taxon>Acididesulfobacillus</taxon>
    </lineage>
</organism>
<gene>
    <name evidence="2" type="ORF">DEACI_1764</name>
    <name evidence="1" type="ORF">DEACI_3230</name>
</gene>
<evidence type="ECO:0000313" key="1">
    <source>
        <dbReference type="EMBL" id="CAA7602551.1"/>
    </source>
</evidence>
<name>A0A8S0X0F7_9FIRM</name>
<reference evidence="2" key="1">
    <citation type="submission" date="2014-11" db="EMBL/GenBank/DDBJ databases">
        <authorList>
            <person name="Hornung B.V."/>
        </authorList>
    </citation>
    <scope>NUCLEOTIDE SEQUENCE</scope>
    <source>
        <strain evidence="2">INE</strain>
    </source>
</reference>
<keyword evidence="3" id="KW-1185">Reference proteome</keyword>
<dbReference type="Proteomes" id="UP000836597">
    <property type="component" value="Chromosome"/>
</dbReference>
<evidence type="ECO:0000313" key="3">
    <source>
        <dbReference type="Proteomes" id="UP001071230"/>
    </source>
</evidence>